<evidence type="ECO:0000313" key="9">
    <source>
        <dbReference type="Proteomes" id="UP000245412"/>
    </source>
</evidence>
<dbReference type="EMBL" id="QGGY01000004">
    <property type="protein sequence ID" value="PWJ76769.1"/>
    <property type="molecule type" value="Genomic_DNA"/>
</dbReference>
<dbReference type="PANTHER" id="PTHR43827">
    <property type="entry name" value="2,5-DIKETO-D-GLUCONIC ACID REDUCTASE"/>
    <property type="match status" value="1"/>
</dbReference>
<evidence type="ECO:0000256" key="5">
    <source>
        <dbReference type="PIRSR" id="PIRSR000097-2"/>
    </source>
</evidence>
<evidence type="ECO:0000313" key="8">
    <source>
        <dbReference type="EMBL" id="PWJ76769.1"/>
    </source>
</evidence>
<dbReference type="InterPro" id="IPR018170">
    <property type="entry name" value="Aldo/ket_reductase_CS"/>
</dbReference>
<evidence type="ECO:0000256" key="3">
    <source>
        <dbReference type="ARBA" id="ARBA00023002"/>
    </source>
</evidence>
<accession>A0AB73T618</accession>
<organism evidence="8 9">
    <name type="scientific">Murimonas intestini</name>
    <dbReference type="NCBI Taxonomy" id="1337051"/>
    <lineage>
        <taxon>Bacteria</taxon>
        <taxon>Bacillati</taxon>
        <taxon>Bacillota</taxon>
        <taxon>Clostridia</taxon>
        <taxon>Lachnospirales</taxon>
        <taxon>Lachnospiraceae</taxon>
        <taxon>Murimonas</taxon>
    </lineage>
</organism>
<evidence type="ECO:0000256" key="6">
    <source>
        <dbReference type="PIRSR" id="PIRSR000097-3"/>
    </source>
</evidence>
<evidence type="ECO:0000256" key="2">
    <source>
        <dbReference type="ARBA" id="ARBA00022857"/>
    </source>
</evidence>
<dbReference type="PANTHER" id="PTHR43827:SF3">
    <property type="entry name" value="NADP-DEPENDENT OXIDOREDUCTASE DOMAIN-CONTAINING PROTEIN"/>
    <property type="match status" value="1"/>
</dbReference>
<dbReference type="InterPro" id="IPR020471">
    <property type="entry name" value="AKR"/>
</dbReference>
<evidence type="ECO:0000259" key="7">
    <source>
        <dbReference type="Pfam" id="PF00248"/>
    </source>
</evidence>
<dbReference type="Proteomes" id="UP000245412">
    <property type="component" value="Unassembled WGS sequence"/>
</dbReference>
<dbReference type="Gene3D" id="3.20.20.100">
    <property type="entry name" value="NADP-dependent oxidoreductase domain"/>
    <property type="match status" value="1"/>
</dbReference>
<dbReference type="Pfam" id="PF00248">
    <property type="entry name" value="Aldo_ket_red"/>
    <property type="match status" value="1"/>
</dbReference>
<feature type="active site" description="Proton donor" evidence="4">
    <location>
        <position position="56"/>
    </location>
</feature>
<keyword evidence="3" id="KW-0560">Oxidoreductase</keyword>
<dbReference type="RefSeq" id="WP_257497760.1">
    <property type="nucleotide sequence ID" value="NZ_JANKBI010000019.1"/>
</dbReference>
<evidence type="ECO:0000256" key="1">
    <source>
        <dbReference type="ARBA" id="ARBA00007905"/>
    </source>
</evidence>
<name>A0AB73T618_9FIRM</name>
<feature type="site" description="Lowers pKa of active site Tyr" evidence="6">
    <location>
        <position position="81"/>
    </location>
</feature>
<proteinExistence type="inferred from homology"/>
<gene>
    <name evidence="8" type="ORF">C7383_104215</name>
</gene>
<dbReference type="GO" id="GO:0016616">
    <property type="term" value="F:oxidoreductase activity, acting on the CH-OH group of donors, NAD or NADP as acceptor"/>
    <property type="evidence" value="ECO:0007669"/>
    <property type="project" value="UniProtKB-ARBA"/>
</dbReference>
<feature type="binding site" evidence="5">
    <location>
        <position position="113"/>
    </location>
    <ligand>
        <name>substrate</name>
    </ligand>
</feature>
<dbReference type="CDD" id="cd19071">
    <property type="entry name" value="AKR_AKR1-5-like"/>
    <property type="match status" value="1"/>
</dbReference>
<comment type="caution">
    <text evidence="8">The sequence shown here is derived from an EMBL/GenBank/DDBJ whole genome shotgun (WGS) entry which is preliminary data.</text>
</comment>
<dbReference type="AlphaFoldDB" id="A0AB73T618"/>
<dbReference type="InterPro" id="IPR036812">
    <property type="entry name" value="NAD(P)_OxRdtase_dom_sf"/>
</dbReference>
<dbReference type="PIRSF" id="PIRSF000097">
    <property type="entry name" value="AKR"/>
    <property type="match status" value="1"/>
</dbReference>
<keyword evidence="9" id="KW-1185">Reference proteome</keyword>
<dbReference type="PROSITE" id="PS00062">
    <property type="entry name" value="ALDOKETO_REDUCTASE_2"/>
    <property type="match status" value="1"/>
</dbReference>
<evidence type="ECO:0000256" key="4">
    <source>
        <dbReference type="PIRSR" id="PIRSR000097-1"/>
    </source>
</evidence>
<feature type="domain" description="NADP-dependent oxidoreductase" evidence="7">
    <location>
        <begin position="31"/>
        <end position="263"/>
    </location>
</feature>
<dbReference type="InterPro" id="IPR023210">
    <property type="entry name" value="NADP_OxRdtase_dom"/>
</dbReference>
<protein>
    <submittedName>
        <fullName evidence="8">Diketogulonate reductase-like aldo/keto reductase</fullName>
    </submittedName>
</protein>
<dbReference type="PRINTS" id="PR00069">
    <property type="entry name" value="ALDKETRDTASE"/>
</dbReference>
<keyword evidence="2" id="KW-0521">NADP</keyword>
<comment type="similarity">
    <text evidence="1">Belongs to the aldo/keto reductase family.</text>
</comment>
<sequence>MENLTFQSKRELNNKVKIPVMGFGVAEIAEDLPTQVKILREAIETGYRMFDTAQIYRSERALGIAIKESGIPRQEFFISTKIFEQQRYNRTTESVFESLRKMGIEYLDRFVLHWPIAGRYIQSYKEMEKLYYSGIIRSLGVSNFEIWHIRNLLVHCDVIPVTNQVEFNPTYTCIEQRKFCEKLGIQMEAYTPIGRGGRFLNTEPLVTIANRYKKSVPQIILRWDIQHNVIPVPRSGRRVHMEQNADIFDFELDRDDMKLIDGMNCDDRRNRNPYTTE</sequence>
<dbReference type="SUPFAM" id="SSF51430">
    <property type="entry name" value="NAD(P)-linked oxidoreductase"/>
    <property type="match status" value="1"/>
</dbReference>
<reference evidence="8 9" key="1">
    <citation type="submission" date="2018-05" db="EMBL/GenBank/DDBJ databases">
        <authorList>
            <person name="Goeker M."/>
            <person name="Huntemann M."/>
            <person name="Clum A."/>
            <person name="Pillay M."/>
            <person name="Palaniappan K."/>
            <person name="Varghese N."/>
            <person name="Mikhailova N."/>
            <person name="Stamatis D."/>
            <person name="Reddy T."/>
            <person name="Daum C."/>
            <person name="Shapiro N."/>
            <person name="Ivanova N."/>
            <person name="Kyrpides N."/>
            <person name="Woyke T."/>
        </authorList>
    </citation>
    <scope>NUCLEOTIDE SEQUENCE [LARGE SCALE GENOMIC DNA]</scope>
    <source>
        <strain evidence="8 9">DSM 26524</strain>
    </source>
</reference>
<dbReference type="FunFam" id="3.20.20.100:FF:000002">
    <property type="entry name" value="2,5-diketo-D-gluconic acid reductase A"/>
    <property type="match status" value="1"/>
</dbReference>